<sequence>MTNDPFDNATTADAPTEPESTAAAKPGPTRRDGKVVVTLKGGRDFDAPWIVHHADSVAEAEQLVRDSRALMKLSQEAAAHFAGLAPGKPAPQGTQPAARPAPAAKPAHQQAPGGEGRQCKHGEMVFKSGVAKKDGKPWSAFMCPAPASTPDQCEKQWLR</sequence>
<evidence type="ECO:0000313" key="2">
    <source>
        <dbReference type="EMBL" id="QXN92596.1"/>
    </source>
</evidence>
<feature type="region of interest" description="Disordered" evidence="1">
    <location>
        <begin position="1"/>
        <end position="34"/>
    </location>
</feature>
<feature type="region of interest" description="Disordered" evidence="1">
    <location>
        <begin position="82"/>
        <end position="159"/>
    </location>
</feature>
<evidence type="ECO:0000256" key="1">
    <source>
        <dbReference type="SAM" id="MobiDB-lite"/>
    </source>
</evidence>
<reference evidence="2 3" key="1">
    <citation type="submission" date="2021-07" db="EMBL/GenBank/DDBJ databases">
        <title>Whole Genome Sequence of Nocardia Iowensis.</title>
        <authorList>
            <person name="Lamm A."/>
            <person name="Collins-Fairclough A.M."/>
            <person name="Bunk B."/>
            <person name="Sproer C."/>
        </authorList>
    </citation>
    <scope>NUCLEOTIDE SEQUENCE [LARGE SCALE GENOMIC DNA]</scope>
    <source>
        <strain evidence="2 3">NRRL 5646</strain>
    </source>
</reference>
<proteinExistence type="predicted"/>
<feature type="compositionally biased region" description="Low complexity" evidence="1">
    <location>
        <begin position="90"/>
        <end position="112"/>
    </location>
</feature>
<keyword evidence="3" id="KW-1185">Reference proteome</keyword>
<evidence type="ECO:0000313" key="3">
    <source>
        <dbReference type="Proteomes" id="UP000694257"/>
    </source>
</evidence>
<feature type="compositionally biased region" description="Polar residues" evidence="1">
    <location>
        <begin position="1"/>
        <end position="13"/>
    </location>
</feature>
<dbReference type="EMBL" id="CP078145">
    <property type="protein sequence ID" value="QXN92596.1"/>
    <property type="molecule type" value="Genomic_DNA"/>
</dbReference>
<dbReference type="Pfam" id="PF25690">
    <property type="entry name" value="Phage_gp49"/>
    <property type="match status" value="1"/>
</dbReference>
<protein>
    <submittedName>
        <fullName evidence="2">Uncharacterized protein</fullName>
    </submittedName>
</protein>
<organism evidence="2 3">
    <name type="scientific">Nocardia iowensis</name>
    <dbReference type="NCBI Taxonomy" id="204891"/>
    <lineage>
        <taxon>Bacteria</taxon>
        <taxon>Bacillati</taxon>
        <taxon>Actinomycetota</taxon>
        <taxon>Actinomycetes</taxon>
        <taxon>Mycobacteriales</taxon>
        <taxon>Nocardiaceae</taxon>
        <taxon>Nocardia</taxon>
    </lineage>
</organism>
<name>A0ABX8RYH1_NOCIO</name>
<accession>A0ABX8RYH1</accession>
<gene>
    <name evidence="2" type="ORF">KV110_05495</name>
</gene>
<dbReference type="Proteomes" id="UP000694257">
    <property type="component" value="Chromosome"/>
</dbReference>
<dbReference type="InterPro" id="IPR057999">
    <property type="entry name" value="Gp49"/>
</dbReference>
<dbReference type="RefSeq" id="WP_218474006.1">
    <property type="nucleotide sequence ID" value="NZ_BAABJN010000005.1"/>
</dbReference>